<comment type="caution">
    <text evidence="3">The sequence shown here is derived from an EMBL/GenBank/DDBJ whole genome shotgun (WGS) entry which is preliminary data.</text>
</comment>
<keyword evidence="1" id="KW-0472">Membrane</keyword>
<dbReference type="EMBL" id="JASCTH010000001">
    <property type="protein sequence ID" value="MDI6097488.1"/>
    <property type="molecule type" value="Genomic_DNA"/>
</dbReference>
<dbReference type="Proteomes" id="UP001241758">
    <property type="component" value="Unassembled WGS sequence"/>
</dbReference>
<feature type="domain" description="EF-hand" evidence="2">
    <location>
        <begin position="73"/>
        <end position="109"/>
    </location>
</feature>
<keyword evidence="4" id="KW-1185">Reference proteome</keyword>
<organism evidence="3 4">
    <name type="scientific">Actinoplanes sandaracinus</name>
    <dbReference type="NCBI Taxonomy" id="3045177"/>
    <lineage>
        <taxon>Bacteria</taxon>
        <taxon>Bacillati</taxon>
        <taxon>Actinomycetota</taxon>
        <taxon>Actinomycetes</taxon>
        <taxon>Micromonosporales</taxon>
        <taxon>Micromonosporaceae</taxon>
        <taxon>Actinoplanes</taxon>
    </lineage>
</organism>
<sequence>MTTPEPYGLDPVTEVLEIPSPRRLRRVHLAVAGVSALAGAAAVVAVLLLTGWREVPVNQYEVRVFFTDEATAAQKETVRAALDDLPFDGDGRLLTREEALVLMRKVYADRGTPLPDTIKADSVAEMAVVATSGRYLDCAPLSSLKDRPGVRAFHVFQARDETVLIAVEQC</sequence>
<dbReference type="RefSeq" id="WP_282756878.1">
    <property type="nucleotide sequence ID" value="NZ_JASCTH010000001.1"/>
</dbReference>
<evidence type="ECO:0000313" key="4">
    <source>
        <dbReference type="Proteomes" id="UP001241758"/>
    </source>
</evidence>
<keyword evidence="1" id="KW-1133">Transmembrane helix</keyword>
<accession>A0ABT6WCQ9</accession>
<dbReference type="InterPro" id="IPR002048">
    <property type="entry name" value="EF_hand_dom"/>
</dbReference>
<protein>
    <recommendedName>
        <fullName evidence="2">EF-hand domain-containing protein</fullName>
    </recommendedName>
</protein>
<reference evidence="3 4" key="1">
    <citation type="submission" date="2023-05" db="EMBL/GenBank/DDBJ databases">
        <title>Actinoplanes sp. NEAU-A12 genome sequencing.</title>
        <authorList>
            <person name="Wang Z.-S."/>
        </authorList>
    </citation>
    <scope>NUCLEOTIDE SEQUENCE [LARGE SCALE GENOMIC DNA]</scope>
    <source>
        <strain evidence="3 4">NEAU-A12</strain>
    </source>
</reference>
<evidence type="ECO:0000313" key="3">
    <source>
        <dbReference type="EMBL" id="MDI6097488.1"/>
    </source>
</evidence>
<feature type="transmembrane region" description="Helical" evidence="1">
    <location>
        <begin position="29"/>
        <end position="52"/>
    </location>
</feature>
<evidence type="ECO:0000256" key="1">
    <source>
        <dbReference type="SAM" id="Phobius"/>
    </source>
</evidence>
<dbReference type="PROSITE" id="PS50222">
    <property type="entry name" value="EF_HAND_2"/>
    <property type="match status" value="1"/>
</dbReference>
<name>A0ABT6WCQ9_9ACTN</name>
<proteinExistence type="predicted"/>
<keyword evidence="1" id="KW-0812">Transmembrane</keyword>
<gene>
    <name evidence="3" type="ORF">QLQ12_02600</name>
</gene>
<evidence type="ECO:0000259" key="2">
    <source>
        <dbReference type="PROSITE" id="PS50222"/>
    </source>
</evidence>